<sequence>MGPRSPIPLNVPVLAPVSAGGLHVLSDLVAARDLTRRSRLSLTQSSQDSAPHRLLSTPPRSADALLRIFALAAGGKGVCTPSAPRWMVWGSSAPRVRCSLPAEGRGHHFGSRQPRSCRGDFLSKSTPKWGRRGPYSCRMFSDHFSSIFKTSGR</sequence>
<reference evidence="1" key="1">
    <citation type="journal article" date="2022" name="bioRxiv">
        <title>Sequencing and chromosome-scale assembly of the giantPleurodeles waltlgenome.</title>
        <authorList>
            <person name="Brown T."/>
            <person name="Elewa A."/>
            <person name="Iarovenko S."/>
            <person name="Subramanian E."/>
            <person name="Araus A.J."/>
            <person name="Petzold A."/>
            <person name="Susuki M."/>
            <person name="Suzuki K.-i.T."/>
            <person name="Hayashi T."/>
            <person name="Toyoda A."/>
            <person name="Oliveira C."/>
            <person name="Osipova E."/>
            <person name="Leigh N.D."/>
            <person name="Simon A."/>
            <person name="Yun M.H."/>
        </authorList>
    </citation>
    <scope>NUCLEOTIDE SEQUENCE</scope>
    <source>
        <strain evidence="1">20211129_DDA</strain>
        <tissue evidence="1">Liver</tissue>
    </source>
</reference>
<gene>
    <name evidence="1" type="ORF">NDU88_001751</name>
</gene>
<keyword evidence="2" id="KW-1185">Reference proteome</keyword>
<evidence type="ECO:0000313" key="1">
    <source>
        <dbReference type="EMBL" id="KAJ1176471.1"/>
    </source>
</evidence>
<proteinExistence type="predicted"/>
<comment type="caution">
    <text evidence="1">The sequence shown here is derived from an EMBL/GenBank/DDBJ whole genome shotgun (WGS) entry which is preliminary data.</text>
</comment>
<name>A0AAV7TJY1_PLEWA</name>
<accession>A0AAV7TJY1</accession>
<dbReference type="AlphaFoldDB" id="A0AAV7TJY1"/>
<dbReference type="Proteomes" id="UP001066276">
    <property type="component" value="Chromosome 3_2"/>
</dbReference>
<organism evidence="1 2">
    <name type="scientific">Pleurodeles waltl</name>
    <name type="common">Iberian ribbed newt</name>
    <dbReference type="NCBI Taxonomy" id="8319"/>
    <lineage>
        <taxon>Eukaryota</taxon>
        <taxon>Metazoa</taxon>
        <taxon>Chordata</taxon>
        <taxon>Craniata</taxon>
        <taxon>Vertebrata</taxon>
        <taxon>Euteleostomi</taxon>
        <taxon>Amphibia</taxon>
        <taxon>Batrachia</taxon>
        <taxon>Caudata</taxon>
        <taxon>Salamandroidea</taxon>
        <taxon>Salamandridae</taxon>
        <taxon>Pleurodelinae</taxon>
        <taxon>Pleurodeles</taxon>
    </lineage>
</organism>
<protein>
    <submittedName>
        <fullName evidence="1">Uncharacterized protein</fullName>
    </submittedName>
</protein>
<evidence type="ECO:0000313" key="2">
    <source>
        <dbReference type="Proteomes" id="UP001066276"/>
    </source>
</evidence>
<dbReference type="EMBL" id="JANPWB010000006">
    <property type="protein sequence ID" value="KAJ1176471.1"/>
    <property type="molecule type" value="Genomic_DNA"/>
</dbReference>